<evidence type="ECO:0000256" key="2">
    <source>
        <dbReference type="SAM" id="Phobius"/>
    </source>
</evidence>
<reference evidence="4" key="1">
    <citation type="journal article" date="2019" name="Curr. Biol.">
        <title>Genome Sequence of Striga asiatica Provides Insight into the Evolution of Plant Parasitism.</title>
        <authorList>
            <person name="Yoshida S."/>
            <person name="Kim S."/>
            <person name="Wafula E.K."/>
            <person name="Tanskanen J."/>
            <person name="Kim Y.M."/>
            <person name="Honaas L."/>
            <person name="Yang Z."/>
            <person name="Spallek T."/>
            <person name="Conn C.E."/>
            <person name="Ichihashi Y."/>
            <person name="Cheong K."/>
            <person name="Cui S."/>
            <person name="Der J.P."/>
            <person name="Gundlach H."/>
            <person name="Jiao Y."/>
            <person name="Hori C."/>
            <person name="Ishida J.K."/>
            <person name="Kasahara H."/>
            <person name="Kiba T."/>
            <person name="Kim M.S."/>
            <person name="Koo N."/>
            <person name="Laohavisit A."/>
            <person name="Lee Y.H."/>
            <person name="Lumba S."/>
            <person name="McCourt P."/>
            <person name="Mortimer J.C."/>
            <person name="Mutuku J.M."/>
            <person name="Nomura T."/>
            <person name="Sasaki-Sekimoto Y."/>
            <person name="Seto Y."/>
            <person name="Wang Y."/>
            <person name="Wakatake T."/>
            <person name="Sakakibara H."/>
            <person name="Demura T."/>
            <person name="Yamaguchi S."/>
            <person name="Yoneyama K."/>
            <person name="Manabe R.I."/>
            <person name="Nelson D.C."/>
            <person name="Schulman A.H."/>
            <person name="Timko M.P."/>
            <person name="dePamphilis C.W."/>
            <person name="Choi D."/>
            <person name="Shirasu K."/>
        </authorList>
    </citation>
    <scope>NUCLEOTIDE SEQUENCE [LARGE SCALE GENOMIC DNA]</scope>
    <source>
        <strain evidence="4">cv. UVA1</strain>
    </source>
</reference>
<organism evidence="3 4">
    <name type="scientific">Striga asiatica</name>
    <name type="common">Asiatic witchweed</name>
    <name type="synonym">Buchnera asiatica</name>
    <dbReference type="NCBI Taxonomy" id="4170"/>
    <lineage>
        <taxon>Eukaryota</taxon>
        <taxon>Viridiplantae</taxon>
        <taxon>Streptophyta</taxon>
        <taxon>Embryophyta</taxon>
        <taxon>Tracheophyta</taxon>
        <taxon>Spermatophyta</taxon>
        <taxon>Magnoliopsida</taxon>
        <taxon>eudicotyledons</taxon>
        <taxon>Gunneridae</taxon>
        <taxon>Pentapetalae</taxon>
        <taxon>asterids</taxon>
        <taxon>lamiids</taxon>
        <taxon>Lamiales</taxon>
        <taxon>Orobanchaceae</taxon>
        <taxon>Buchnereae</taxon>
        <taxon>Striga</taxon>
    </lineage>
</organism>
<feature type="compositionally biased region" description="Low complexity" evidence="1">
    <location>
        <begin position="181"/>
        <end position="193"/>
    </location>
</feature>
<keyword evidence="2" id="KW-1133">Transmembrane helix</keyword>
<keyword evidence="4" id="KW-1185">Reference proteome</keyword>
<name>A0A5A7P1Q3_STRAF</name>
<dbReference type="EMBL" id="BKCP01001225">
    <property type="protein sequence ID" value="GER26756.1"/>
    <property type="molecule type" value="Genomic_DNA"/>
</dbReference>
<evidence type="ECO:0000313" key="3">
    <source>
        <dbReference type="EMBL" id="GER26756.1"/>
    </source>
</evidence>
<keyword evidence="2" id="KW-0472">Membrane</keyword>
<comment type="caution">
    <text evidence="3">The sequence shown here is derived from an EMBL/GenBank/DDBJ whole genome shotgun (WGS) entry which is preliminary data.</text>
</comment>
<dbReference type="AlphaFoldDB" id="A0A5A7P1Q3"/>
<proteinExistence type="predicted"/>
<gene>
    <name evidence="3" type="ORF">STAS_02429</name>
</gene>
<sequence>MWQGVGGSSLTGAEWPVRTRAGSIEGGRGFGSRWVQTRSSSAFRTPARRVLGGLLGCLMMILLLVQVDFAVMILGWRERVFLGLVMVFDSDDDDDDGINEWRLVEEGIRVSIFVLGEFGKLALGVVRVSRSLTNVPWKPYGTLWGSLTTATISRFADLASMTKNRDSSTVSSCTNVTRYPSSSSAVGLSGSLGTKDGSPL</sequence>
<feature type="region of interest" description="Disordered" evidence="1">
    <location>
        <begin position="180"/>
        <end position="200"/>
    </location>
</feature>
<accession>A0A5A7P1Q3</accession>
<dbReference type="Proteomes" id="UP000325081">
    <property type="component" value="Unassembled WGS sequence"/>
</dbReference>
<feature type="transmembrane region" description="Helical" evidence="2">
    <location>
        <begin position="50"/>
        <end position="76"/>
    </location>
</feature>
<evidence type="ECO:0000256" key="1">
    <source>
        <dbReference type="SAM" id="MobiDB-lite"/>
    </source>
</evidence>
<evidence type="ECO:0000313" key="4">
    <source>
        <dbReference type="Proteomes" id="UP000325081"/>
    </source>
</evidence>
<protein>
    <submittedName>
        <fullName evidence="3">Auxin response factor 2</fullName>
    </submittedName>
</protein>
<keyword evidence="2" id="KW-0812">Transmembrane</keyword>